<organism evidence="1 2">
    <name type="scientific">Ataeniobius toweri</name>
    <dbReference type="NCBI Taxonomy" id="208326"/>
    <lineage>
        <taxon>Eukaryota</taxon>
        <taxon>Metazoa</taxon>
        <taxon>Chordata</taxon>
        <taxon>Craniata</taxon>
        <taxon>Vertebrata</taxon>
        <taxon>Euteleostomi</taxon>
        <taxon>Actinopterygii</taxon>
        <taxon>Neopterygii</taxon>
        <taxon>Teleostei</taxon>
        <taxon>Neoteleostei</taxon>
        <taxon>Acanthomorphata</taxon>
        <taxon>Ovalentaria</taxon>
        <taxon>Atherinomorphae</taxon>
        <taxon>Cyprinodontiformes</taxon>
        <taxon>Goodeidae</taxon>
        <taxon>Ataeniobius</taxon>
    </lineage>
</organism>
<dbReference type="EMBL" id="JAHUTI010065334">
    <property type="protein sequence ID" value="MED6253322.1"/>
    <property type="molecule type" value="Genomic_DNA"/>
</dbReference>
<accession>A0ABU7BRQ1</accession>
<evidence type="ECO:0000313" key="1">
    <source>
        <dbReference type="EMBL" id="MED6253322.1"/>
    </source>
</evidence>
<feature type="non-terminal residue" evidence="1">
    <location>
        <position position="1"/>
    </location>
</feature>
<protein>
    <submittedName>
        <fullName evidence="1">Uncharacterized protein</fullName>
    </submittedName>
</protein>
<comment type="caution">
    <text evidence="1">The sequence shown here is derived from an EMBL/GenBank/DDBJ whole genome shotgun (WGS) entry which is preliminary data.</text>
</comment>
<gene>
    <name evidence="1" type="ORF">ATANTOWER_026606</name>
</gene>
<reference evidence="1 2" key="1">
    <citation type="submission" date="2021-07" db="EMBL/GenBank/DDBJ databases">
        <authorList>
            <person name="Palmer J.M."/>
        </authorList>
    </citation>
    <scope>NUCLEOTIDE SEQUENCE [LARGE SCALE GENOMIC DNA]</scope>
    <source>
        <strain evidence="1 2">AT_MEX2019</strain>
        <tissue evidence="1">Muscle</tissue>
    </source>
</reference>
<evidence type="ECO:0000313" key="2">
    <source>
        <dbReference type="Proteomes" id="UP001345963"/>
    </source>
</evidence>
<proteinExistence type="predicted"/>
<dbReference type="Proteomes" id="UP001345963">
    <property type="component" value="Unassembled WGS sequence"/>
</dbReference>
<sequence length="111" mass="11899">DLGCDLPAANPFLPPGVAAWRSWRETGGAHQAPKLPVGSLTWEIEDLVQRALPTDPGPGTWTSGADLRASFRAIQTDQLVSCSQALHPPGRQPNHRLRLQTVLVAVPAQGH</sequence>
<keyword evidence="2" id="KW-1185">Reference proteome</keyword>
<name>A0ABU7BRQ1_9TELE</name>